<accession>A0A9N8W9R2</accession>
<feature type="compositionally biased region" description="Low complexity" evidence="3">
    <location>
        <begin position="603"/>
        <end position="614"/>
    </location>
</feature>
<dbReference type="Pfam" id="PF08144">
    <property type="entry name" value="CPL"/>
    <property type="match status" value="1"/>
</dbReference>
<evidence type="ECO:0000313" key="6">
    <source>
        <dbReference type="Proteomes" id="UP000789706"/>
    </source>
</evidence>
<keyword evidence="2" id="KW-0694">RNA-binding</keyword>
<dbReference type="GO" id="GO:0003729">
    <property type="term" value="F:mRNA binding"/>
    <property type="evidence" value="ECO:0007669"/>
    <property type="project" value="TreeGrafter"/>
</dbReference>
<dbReference type="InterPro" id="IPR040059">
    <property type="entry name" value="PUM3"/>
</dbReference>
<protein>
    <submittedName>
        <fullName evidence="5">1662_t:CDS:1</fullName>
    </submittedName>
</protein>
<evidence type="ECO:0000256" key="3">
    <source>
        <dbReference type="SAM" id="MobiDB-lite"/>
    </source>
</evidence>
<reference evidence="5" key="1">
    <citation type="submission" date="2021-06" db="EMBL/GenBank/DDBJ databases">
        <authorList>
            <person name="Kallberg Y."/>
            <person name="Tangrot J."/>
            <person name="Rosling A."/>
        </authorList>
    </citation>
    <scope>NUCLEOTIDE SEQUENCE</scope>
    <source>
        <strain evidence="5">AZ414A</strain>
    </source>
</reference>
<dbReference type="InterPro" id="IPR012959">
    <property type="entry name" value="CPL_dom"/>
</dbReference>
<gene>
    <name evidence="5" type="ORF">DEBURN_LOCUS3451</name>
</gene>
<keyword evidence="1" id="KW-0677">Repeat</keyword>
<keyword evidence="6" id="KW-1185">Reference proteome</keyword>
<evidence type="ECO:0000256" key="2">
    <source>
        <dbReference type="ARBA" id="ARBA00022884"/>
    </source>
</evidence>
<feature type="region of interest" description="Disordered" evidence="3">
    <location>
        <begin position="600"/>
        <end position="628"/>
    </location>
</feature>
<dbReference type="SMART" id="SM00025">
    <property type="entry name" value="Pumilio"/>
    <property type="match status" value="7"/>
</dbReference>
<feature type="compositionally biased region" description="Polar residues" evidence="3">
    <location>
        <begin position="615"/>
        <end position="628"/>
    </location>
</feature>
<dbReference type="Gene3D" id="1.25.10.10">
    <property type="entry name" value="Leucine-rich Repeat Variant"/>
    <property type="match status" value="1"/>
</dbReference>
<dbReference type="PANTHER" id="PTHR13389:SF0">
    <property type="entry name" value="PUMILIO HOMOLOG 3"/>
    <property type="match status" value="1"/>
</dbReference>
<dbReference type="InterPro" id="IPR011989">
    <property type="entry name" value="ARM-like"/>
</dbReference>
<organism evidence="5 6">
    <name type="scientific">Diversispora eburnea</name>
    <dbReference type="NCBI Taxonomy" id="1213867"/>
    <lineage>
        <taxon>Eukaryota</taxon>
        <taxon>Fungi</taxon>
        <taxon>Fungi incertae sedis</taxon>
        <taxon>Mucoromycota</taxon>
        <taxon>Glomeromycotina</taxon>
        <taxon>Glomeromycetes</taxon>
        <taxon>Diversisporales</taxon>
        <taxon>Diversisporaceae</taxon>
        <taxon>Diversispora</taxon>
    </lineage>
</organism>
<feature type="compositionally biased region" description="Polar residues" evidence="3">
    <location>
        <begin position="71"/>
        <end position="86"/>
    </location>
</feature>
<dbReference type="Proteomes" id="UP000789706">
    <property type="component" value="Unassembled WGS sequence"/>
</dbReference>
<feature type="compositionally biased region" description="Basic residues" evidence="3">
    <location>
        <begin position="1"/>
        <end position="24"/>
    </location>
</feature>
<dbReference type="GO" id="GO:0005730">
    <property type="term" value="C:nucleolus"/>
    <property type="evidence" value="ECO:0007669"/>
    <property type="project" value="TreeGrafter"/>
</dbReference>
<dbReference type="PROSITE" id="PS50303">
    <property type="entry name" value="PUM_HD"/>
    <property type="match status" value="1"/>
</dbReference>
<proteinExistence type="predicted"/>
<evidence type="ECO:0000313" key="5">
    <source>
        <dbReference type="EMBL" id="CAG8476991.1"/>
    </source>
</evidence>
<dbReference type="InterPro" id="IPR001313">
    <property type="entry name" value="Pumilio_RNA-bd_rpt"/>
</dbReference>
<name>A0A9N8W9R2_9GLOM</name>
<dbReference type="InterPro" id="IPR016024">
    <property type="entry name" value="ARM-type_fold"/>
</dbReference>
<feature type="domain" description="PUM-HD" evidence="4">
    <location>
        <begin position="171"/>
        <end position="524"/>
    </location>
</feature>
<dbReference type="GO" id="GO:0006417">
    <property type="term" value="P:regulation of translation"/>
    <property type="evidence" value="ECO:0007669"/>
    <property type="project" value="TreeGrafter"/>
</dbReference>
<dbReference type="InterPro" id="IPR033133">
    <property type="entry name" value="PUM-HD"/>
</dbReference>
<feature type="region of interest" description="Disordered" evidence="3">
    <location>
        <begin position="1"/>
        <end position="141"/>
    </location>
</feature>
<dbReference type="EMBL" id="CAJVPK010000220">
    <property type="protein sequence ID" value="CAG8476991.1"/>
    <property type="molecule type" value="Genomic_DNA"/>
</dbReference>
<evidence type="ECO:0000256" key="1">
    <source>
        <dbReference type="ARBA" id="ARBA00022737"/>
    </source>
</evidence>
<dbReference type="AlphaFoldDB" id="A0A9N8W9R2"/>
<dbReference type="OrthoDB" id="497380at2759"/>
<evidence type="ECO:0000259" key="4">
    <source>
        <dbReference type="PROSITE" id="PS50303"/>
    </source>
</evidence>
<comment type="caution">
    <text evidence="5">The sequence shown here is derived from an EMBL/GenBank/DDBJ whole genome shotgun (WGS) entry which is preliminary data.</text>
</comment>
<feature type="compositionally biased region" description="Basic and acidic residues" evidence="3">
    <location>
        <begin position="92"/>
        <end position="141"/>
    </location>
</feature>
<sequence length="711" mass="81875">MPSQKSMKKIKSFRKPTKKIKKSPSKTLIPSKRSFSEHSSSQAVNKIFGVTKPSVNNKKPSKSGKKVTFGSGKNKSIGSPKSNKLTSILKKPIKDTSKIKNEVMSIDHHDPDSEGEDSSIKQKKINDEPSAKRFKKEKPDQARIKTAFEHKKYGNRKLDPEYRSGIKECWEFARKLNLSPKDRKKYINELFELIDGIIPELLFKHDTSRIIQTGLKYGTKEQRIKVANELEGRWIEVFKSKYAKFVACKIMQYCPGYKNIILSELQGNVAKLLMHTEARNVLLEAYECANGKQRFSLIKEFYGPEFKFFKKTECLKLEDLIAENPSNKDKIVENLYLTIKNFMKKPEILNFIIPHRILLDFLTHANEVKILSIIQLIDKHIPEILHTREGSRAAMLCFSHANAKERKSMLQVMRDYIKKICCEEYGHLVLLRVFDVVDDTVLMKKCIIDKMIKENSFETILYNKYGHRVILYLLTGRSRMYFNYDTLKLLAQNDEIRVKTSKKDPIIRATELRKLITPALIQYSQNNTAKMLSNPYTTQILCETILYGESKVEEKIPILENITKLISDTPKDSKDNIMITYANRFLKILVRGQHWTIPKQRNGKNNGKIIQKNNLSESNRTKNGATDSLEQDFSGKKVELHFAPMLLNTIKNDLSYYSCHETASFVILALLENDETKNEVKNILMKGINSIKKAALEDNNSGASIIIKELE</sequence>
<dbReference type="PANTHER" id="PTHR13389">
    <property type="entry name" value="PUMILIO HOMOLOG 3"/>
    <property type="match status" value="1"/>
</dbReference>
<dbReference type="SUPFAM" id="SSF48371">
    <property type="entry name" value="ARM repeat"/>
    <property type="match status" value="1"/>
</dbReference>